<keyword evidence="4" id="KW-1185">Reference proteome</keyword>
<dbReference type="InterPro" id="IPR016747">
    <property type="entry name" value="Phosphotransbutyrylase"/>
</dbReference>
<dbReference type="OrthoDB" id="291892at2"/>
<evidence type="ECO:0000256" key="1">
    <source>
        <dbReference type="SAM" id="Phobius"/>
    </source>
</evidence>
<evidence type="ECO:0000313" key="4">
    <source>
        <dbReference type="Proteomes" id="UP000199225"/>
    </source>
</evidence>
<dbReference type="NCBIfam" id="NF037970">
    <property type="entry name" value="vanZ_1"/>
    <property type="match status" value="1"/>
</dbReference>
<reference evidence="4" key="1">
    <citation type="submission" date="2016-10" db="EMBL/GenBank/DDBJ databases">
        <authorList>
            <person name="Varghese N."/>
            <person name="Submissions S."/>
        </authorList>
    </citation>
    <scope>NUCLEOTIDE SEQUENCE [LARGE SCALE GENOMIC DNA]</scope>
    <source>
        <strain evidence="4">DSM 4771</strain>
    </source>
</reference>
<organism evidence="3 4">
    <name type="scientific">Salimicrobium halophilum</name>
    <dbReference type="NCBI Taxonomy" id="86666"/>
    <lineage>
        <taxon>Bacteria</taxon>
        <taxon>Bacillati</taxon>
        <taxon>Bacillota</taxon>
        <taxon>Bacilli</taxon>
        <taxon>Bacillales</taxon>
        <taxon>Bacillaceae</taxon>
        <taxon>Salimicrobium</taxon>
    </lineage>
</organism>
<dbReference type="EMBL" id="FNEV01000003">
    <property type="protein sequence ID" value="SDJ24525.1"/>
    <property type="molecule type" value="Genomic_DNA"/>
</dbReference>
<dbReference type="PANTHER" id="PTHR28008">
    <property type="entry name" value="DOMAIN PROTEIN, PUTATIVE (AFU_ORTHOLOGUE AFUA_3G10980)-RELATED"/>
    <property type="match status" value="1"/>
</dbReference>
<feature type="transmembrane region" description="Helical" evidence="1">
    <location>
        <begin position="6"/>
        <end position="23"/>
    </location>
</feature>
<protein>
    <submittedName>
        <fullName evidence="3">VanZ like family protein</fullName>
    </submittedName>
</protein>
<dbReference type="PIRSF" id="PIRSF019083">
    <property type="entry name" value="UCP019083_VanZ"/>
    <property type="match status" value="1"/>
</dbReference>
<evidence type="ECO:0000313" key="3">
    <source>
        <dbReference type="EMBL" id="SDJ24525.1"/>
    </source>
</evidence>
<keyword evidence="1" id="KW-1133">Transmembrane helix</keyword>
<dbReference type="PANTHER" id="PTHR28008:SF1">
    <property type="entry name" value="DOMAIN PROTEIN, PUTATIVE (AFU_ORTHOLOGUE AFUA_3G10980)-RELATED"/>
    <property type="match status" value="1"/>
</dbReference>
<dbReference type="RefSeq" id="WP_093193021.1">
    <property type="nucleotide sequence ID" value="NZ_FNEV01000003.1"/>
</dbReference>
<name>A0A1G8S6U6_9BACI</name>
<feature type="domain" description="VanZ-like" evidence="2">
    <location>
        <begin position="9"/>
        <end position="126"/>
    </location>
</feature>
<dbReference type="STRING" id="86666.SAMN04490247_1265"/>
<dbReference type="InterPro" id="IPR006976">
    <property type="entry name" value="VanZ-like"/>
</dbReference>
<evidence type="ECO:0000259" key="2">
    <source>
        <dbReference type="Pfam" id="PF04892"/>
    </source>
</evidence>
<dbReference type="Pfam" id="PF04892">
    <property type="entry name" value="VanZ"/>
    <property type="match status" value="1"/>
</dbReference>
<keyword evidence="1" id="KW-0812">Transmembrane</keyword>
<dbReference type="AlphaFoldDB" id="A0A1G8S6U6"/>
<accession>A0A1G8S6U6</accession>
<dbReference type="Proteomes" id="UP000199225">
    <property type="component" value="Unassembled WGS sequence"/>
</dbReference>
<gene>
    <name evidence="3" type="ORF">SAMN04490247_1265</name>
</gene>
<proteinExistence type="predicted"/>
<feature type="transmembrane region" description="Helical" evidence="1">
    <location>
        <begin position="61"/>
        <end position="89"/>
    </location>
</feature>
<feature type="transmembrane region" description="Helical" evidence="1">
    <location>
        <begin position="109"/>
        <end position="127"/>
    </location>
</feature>
<keyword evidence="1" id="KW-0472">Membrane</keyword>
<sequence>MSKSLNIPWILAIGWMATIFYLSHQPGEESGELSSIVAAVFSVIPLPEDQLHYLVRKGAHVFAYFLLAILFYSASRKWYVALVISVIYAMSDEFHQKFIPGRSGQISDVGIDSLGVILGVFTFAVFYRKKQSASSE</sequence>